<sequence length="256" mass="28876">MAKQRAPNFTLQENTLLAHLMGEEYMNFGMNRHKLDRHRFTSPKAEQTYFAIRGGKAKRVDAASVVEAASPVQFREKVTVSGNAVWYQRPQWCSACGRSINILKGQHYTKLGKLILIVIPRWIYQDHQRMLTLTGSPPFNSKCTILTEAVMNVIGKEGVDIMGIGPSSLDTSILQLTDMRDDDQQDADINMTMCTSRYTPSMAENGYRSATISPPDKPSPSCCSQCSLHELNALKKRKLELQIQLFEAQLARFDEE</sequence>
<dbReference type="EMBL" id="JAIWYP010000009">
    <property type="protein sequence ID" value="KAH3770216.1"/>
    <property type="molecule type" value="Genomic_DNA"/>
</dbReference>
<accession>A0A9D4E0G0</accession>
<dbReference type="AlphaFoldDB" id="A0A9D4E0G0"/>
<name>A0A9D4E0G0_DREPO</name>
<keyword evidence="2" id="KW-1185">Reference proteome</keyword>
<gene>
    <name evidence="1" type="ORF">DPMN_171500</name>
</gene>
<reference evidence="1" key="2">
    <citation type="submission" date="2020-11" db="EMBL/GenBank/DDBJ databases">
        <authorList>
            <person name="McCartney M.A."/>
            <person name="Auch B."/>
            <person name="Kono T."/>
            <person name="Mallez S."/>
            <person name="Becker A."/>
            <person name="Gohl D.M."/>
            <person name="Silverstein K.A.T."/>
            <person name="Koren S."/>
            <person name="Bechman K.B."/>
            <person name="Herman A."/>
            <person name="Abrahante J.E."/>
            <person name="Garbe J."/>
        </authorList>
    </citation>
    <scope>NUCLEOTIDE SEQUENCE</scope>
    <source>
        <strain evidence="1">Duluth1</strain>
        <tissue evidence="1">Whole animal</tissue>
    </source>
</reference>
<comment type="caution">
    <text evidence="1">The sequence shown here is derived from an EMBL/GenBank/DDBJ whole genome shotgun (WGS) entry which is preliminary data.</text>
</comment>
<proteinExistence type="predicted"/>
<dbReference type="Proteomes" id="UP000828390">
    <property type="component" value="Unassembled WGS sequence"/>
</dbReference>
<evidence type="ECO:0000313" key="1">
    <source>
        <dbReference type="EMBL" id="KAH3770216.1"/>
    </source>
</evidence>
<organism evidence="1 2">
    <name type="scientific">Dreissena polymorpha</name>
    <name type="common">Zebra mussel</name>
    <name type="synonym">Mytilus polymorpha</name>
    <dbReference type="NCBI Taxonomy" id="45954"/>
    <lineage>
        <taxon>Eukaryota</taxon>
        <taxon>Metazoa</taxon>
        <taxon>Spiralia</taxon>
        <taxon>Lophotrochozoa</taxon>
        <taxon>Mollusca</taxon>
        <taxon>Bivalvia</taxon>
        <taxon>Autobranchia</taxon>
        <taxon>Heteroconchia</taxon>
        <taxon>Euheterodonta</taxon>
        <taxon>Imparidentia</taxon>
        <taxon>Neoheterodontei</taxon>
        <taxon>Myida</taxon>
        <taxon>Dreissenoidea</taxon>
        <taxon>Dreissenidae</taxon>
        <taxon>Dreissena</taxon>
    </lineage>
</organism>
<reference evidence="1" key="1">
    <citation type="journal article" date="2019" name="bioRxiv">
        <title>The Genome of the Zebra Mussel, Dreissena polymorpha: A Resource for Invasive Species Research.</title>
        <authorList>
            <person name="McCartney M.A."/>
            <person name="Auch B."/>
            <person name="Kono T."/>
            <person name="Mallez S."/>
            <person name="Zhang Y."/>
            <person name="Obille A."/>
            <person name="Becker A."/>
            <person name="Abrahante J.E."/>
            <person name="Garbe J."/>
            <person name="Badalamenti J.P."/>
            <person name="Herman A."/>
            <person name="Mangelson H."/>
            <person name="Liachko I."/>
            <person name="Sullivan S."/>
            <person name="Sone E.D."/>
            <person name="Koren S."/>
            <person name="Silverstein K.A.T."/>
            <person name="Beckman K.B."/>
            <person name="Gohl D.M."/>
        </authorList>
    </citation>
    <scope>NUCLEOTIDE SEQUENCE</scope>
    <source>
        <strain evidence="1">Duluth1</strain>
        <tissue evidence="1">Whole animal</tissue>
    </source>
</reference>
<evidence type="ECO:0000313" key="2">
    <source>
        <dbReference type="Proteomes" id="UP000828390"/>
    </source>
</evidence>
<protein>
    <submittedName>
        <fullName evidence="1">Uncharacterized protein</fullName>
    </submittedName>
</protein>